<dbReference type="Proteomes" id="UP000227088">
    <property type="component" value="Unassembled WGS sequence"/>
</dbReference>
<evidence type="ECO:0008006" key="4">
    <source>
        <dbReference type="Google" id="ProtNLM"/>
    </source>
</evidence>
<dbReference type="Pfam" id="PF02482">
    <property type="entry name" value="Ribosomal_S30AE"/>
    <property type="match status" value="1"/>
</dbReference>
<evidence type="ECO:0000256" key="1">
    <source>
        <dbReference type="SAM" id="MobiDB-lite"/>
    </source>
</evidence>
<protein>
    <recommendedName>
        <fullName evidence="4">RNA polymerase subunit sigma-54</fullName>
    </recommendedName>
</protein>
<organism evidence="2 3">
    <name type="scientific">Oleispira antarctica</name>
    <dbReference type="NCBI Taxonomy" id="188908"/>
    <lineage>
        <taxon>Bacteria</taxon>
        <taxon>Pseudomonadati</taxon>
        <taxon>Pseudomonadota</taxon>
        <taxon>Gammaproteobacteria</taxon>
        <taxon>Oceanospirillales</taxon>
        <taxon>Oceanospirillaceae</taxon>
        <taxon>Oleispira</taxon>
    </lineage>
</organism>
<name>A0A1Y5HRW8_OLEAN</name>
<sequence length="122" mass="13575">MKGLEISFRDIEHSDGIEQLIREKASKISSIYDSVTGIRAVVAMPHNHSNKGKLAHVSLEIGLPGETVAITNDNHDNKAHEDMYVAVKDAFEVAQRKIRKIHEKRHDLKRRAGSAASPEIAE</sequence>
<gene>
    <name evidence="2" type="ORF">A9R00_07965</name>
</gene>
<dbReference type="SUPFAM" id="SSF69754">
    <property type="entry name" value="Ribosome binding protein Y (YfiA homologue)"/>
    <property type="match status" value="1"/>
</dbReference>
<evidence type="ECO:0000313" key="3">
    <source>
        <dbReference type="Proteomes" id="UP000227088"/>
    </source>
</evidence>
<dbReference type="AlphaFoldDB" id="A0A1Y5HRW8"/>
<comment type="caution">
    <text evidence="2">The sequence shown here is derived from an EMBL/GenBank/DDBJ whole genome shotgun (WGS) entry which is preliminary data.</text>
</comment>
<proteinExistence type="predicted"/>
<dbReference type="InterPro" id="IPR036567">
    <property type="entry name" value="RHF-like"/>
</dbReference>
<feature type="compositionally biased region" description="Basic residues" evidence="1">
    <location>
        <begin position="103"/>
        <end position="112"/>
    </location>
</feature>
<accession>A0A1Y5HRW8</accession>
<dbReference type="CDD" id="cd00552">
    <property type="entry name" value="RaiA"/>
    <property type="match status" value="1"/>
</dbReference>
<dbReference type="InterPro" id="IPR003489">
    <property type="entry name" value="RHF/RaiA"/>
</dbReference>
<evidence type="ECO:0000313" key="2">
    <source>
        <dbReference type="EMBL" id="OUS40058.1"/>
    </source>
</evidence>
<reference evidence="3" key="1">
    <citation type="journal article" date="2017" name="Proc. Natl. Acad. Sci. U.S.A.">
        <title>Simulation of Deepwater Horizon oil plume reveals substrate specialization within a complex community of hydrocarbon degraders.</title>
        <authorList>
            <person name="Hu P."/>
            <person name="Dubinsky E.A."/>
            <person name="Probst A.J."/>
            <person name="Wang J."/>
            <person name="Sieber C.M.K."/>
            <person name="Tom L.M."/>
            <person name="Gardinali P."/>
            <person name="Banfield J.F."/>
            <person name="Atlas R.M."/>
            <person name="Andersen G.L."/>
        </authorList>
    </citation>
    <scope>NUCLEOTIDE SEQUENCE [LARGE SCALE GENOMIC DNA]</scope>
</reference>
<feature type="region of interest" description="Disordered" evidence="1">
    <location>
        <begin position="103"/>
        <end position="122"/>
    </location>
</feature>
<dbReference type="EMBL" id="MABE01000446">
    <property type="protein sequence ID" value="OUS40058.1"/>
    <property type="molecule type" value="Genomic_DNA"/>
</dbReference>
<dbReference type="Gene3D" id="3.30.160.100">
    <property type="entry name" value="Ribosome hibernation promotion factor-like"/>
    <property type="match status" value="1"/>
</dbReference>